<dbReference type="RefSeq" id="WP_413276552.1">
    <property type="nucleotide sequence ID" value="NZ_JBHFNT010000052.1"/>
</dbReference>
<reference evidence="1 2" key="1">
    <citation type="submission" date="2024-09" db="EMBL/GenBank/DDBJ databases">
        <title>Floridaenema gen nov. (Aerosakkonemataceae, Aerosakkonematales ord. nov., Cyanobacteria) from benthic tropical and subtropical fresh waters, with the description of four new species.</title>
        <authorList>
            <person name="Moretto J.A."/>
            <person name="Berthold D.E."/>
            <person name="Lefler F.W."/>
            <person name="Huang I.-S."/>
            <person name="Laughinghouse H. IV."/>
        </authorList>
    </citation>
    <scope>NUCLEOTIDE SEQUENCE [LARGE SCALE GENOMIC DNA]</scope>
    <source>
        <strain evidence="1 2">BLCC-F167</strain>
    </source>
</reference>
<protein>
    <submittedName>
        <fullName evidence="1">Uncharacterized protein</fullName>
    </submittedName>
</protein>
<proteinExistence type="predicted"/>
<evidence type="ECO:0000313" key="1">
    <source>
        <dbReference type="EMBL" id="MFB2834106.1"/>
    </source>
</evidence>
<accession>A0ABV4WH32</accession>
<gene>
    <name evidence="1" type="ORF">ACE1CA_06190</name>
</gene>
<comment type="caution">
    <text evidence="1">The sequence shown here is derived from an EMBL/GenBank/DDBJ whole genome shotgun (WGS) entry which is preliminary data.</text>
</comment>
<name>A0ABV4WH32_9CYAN</name>
<dbReference type="Proteomes" id="UP001576780">
    <property type="component" value="Unassembled WGS sequence"/>
</dbReference>
<sequence length="192" mass="21928">MEENQLIRSERATVKFFDGLIVDGYRMPNGQFRIGLSGASRILGYNERWLRDALTGETPRTAKALQGLGFSENIQKVLAQSTQGNEYADQTIDLDDFNCCIIYAVQSKKKAAIALQKSFTKMALNDFFRDAFGEPPLSIEEKRRLFYEAYAASISPQDWRDMDKEDIVRLALMGDEPHLQNGLWNESVRYLL</sequence>
<organism evidence="1 2">
    <name type="scientific">Floridaenema evergladense BLCC-F167</name>
    <dbReference type="NCBI Taxonomy" id="3153639"/>
    <lineage>
        <taxon>Bacteria</taxon>
        <taxon>Bacillati</taxon>
        <taxon>Cyanobacteriota</taxon>
        <taxon>Cyanophyceae</taxon>
        <taxon>Oscillatoriophycideae</taxon>
        <taxon>Aerosakkonematales</taxon>
        <taxon>Aerosakkonemataceae</taxon>
        <taxon>Floridanema</taxon>
        <taxon>Floridanema evergladense</taxon>
    </lineage>
</organism>
<evidence type="ECO:0000313" key="2">
    <source>
        <dbReference type="Proteomes" id="UP001576780"/>
    </source>
</evidence>
<dbReference type="EMBL" id="JBHFNT010000052">
    <property type="protein sequence ID" value="MFB2834106.1"/>
    <property type="molecule type" value="Genomic_DNA"/>
</dbReference>
<keyword evidence="2" id="KW-1185">Reference proteome</keyword>